<accession>A0A8J4GW49</accession>
<dbReference type="Proteomes" id="UP000722791">
    <property type="component" value="Unassembled WGS sequence"/>
</dbReference>
<dbReference type="InterPro" id="IPR045111">
    <property type="entry name" value="Vps41/Vps8"/>
</dbReference>
<dbReference type="GO" id="GO:0034058">
    <property type="term" value="P:endosomal vesicle fusion"/>
    <property type="evidence" value="ECO:0007669"/>
    <property type="project" value="TreeGrafter"/>
</dbReference>
<feature type="compositionally biased region" description="Low complexity" evidence="1">
    <location>
        <begin position="2142"/>
        <end position="2155"/>
    </location>
</feature>
<feature type="region of interest" description="Disordered" evidence="1">
    <location>
        <begin position="1556"/>
        <end position="1581"/>
    </location>
</feature>
<feature type="compositionally biased region" description="Low complexity" evidence="1">
    <location>
        <begin position="1962"/>
        <end position="1972"/>
    </location>
</feature>
<feature type="compositionally biased region" description="Low complexity" evidence="1">
    <location>
        <begin position="1562"/>
        <end position="1578"/>
    </location>
</feature>
<feature type="compositionally biased region" description="Pro residues" evidence="1">
    <location>
        <begin position="158"/>
        <end position="169"/>
    </location>
</feature>
<feature type="compositionally biased region" description="Polar residues" evidence="1">
    <location>
        <begin position="896"/>
        <end position="905"/>
    </location>
</feature>
<feature type="region of interest" description="Disordered" evidence="1">
    <location>
        <begin position="896"/>
        <end position="946"/>
    </location>
</feature>
<feature type="compositionally biased region" description="Polar residues" evidence="1">
    <location>
        <begin position="2480"/>
        <end position="2498"/>
    </location>
</feature>
<evidence type="ECO:0000313" key="4">
    <source>
        <dbReference type="Proteomes" id="UP000722791"/>
    </source>
</evidence>
<dbReference type="Pfam" id="PF12816">
    <property type="entry name" value="TPR_Vps8"/>
    <property type="match status" value="1"/>
</dbReference>
<feature type="region of interest" description="Disordered" evidence="1">
    <location>
        <begin position="155"/>
        <end position="181"/>
    </location>
</feature>
<protein>
    <recommendedName>
        <fullName evidence="2">Vacuolar protein sorting-associated protein 8 central domain-containing protein</fullName>
    </recommendedName>
</protein>
<feature type="region of interest" description="Disordered" evidence="1">
    <location>
        <begin position="364"/>
        <end position="384"/>
    </location>
</feature>
<reference evidence="3" key="1">
    <citation type="journal article" date="2021" name="Proc. Natl. Acad. Sci. U.S.A.">
        <title>Three genomes in the algal genus Volvox reveal the fate of a haploid sex-determining region after a transition to homothallism.</title>
        <authorList>
            <person name="Yamamoto K."/>
            <person name="Hamaji T."/>
            <person name="Kawai-Toyooka H."/>
            <person name="Matsuzaki R."/>
            <person name="Takahashi F."/>
            <person name="Nishimura Y."/>
            <person name="Kawachi M."/>
            <person name="Noguchi H."/>
            <person name="Minakuchi Y."/>
            <person name="Umen J.G."/>
            <person name="Toyoda A."/>
            <person name="Nozaki H."/>
        </authorList>
    </citation>
    <scope>NUCLEOTIDE SEQUENCE</scope>
    <source>
        <strain evidence="3">NIES-3785</strain>
    </source>
</reference>
<feature type="compositionally biased region" description="Pro residues" evidence="1">
    <location>
        <begin position="1516"/>
        <end position="1531"/>
    </location>
</feature>
<evidence type="ECO:0000256" key="1">
    <source>
        <dbReference type="SAM" id="MobiDB-lite"/>
    </source>
</evidence>
<dbReference type="GO" id="GO:0005770">
    <property type="term" value="C:late endosome"/>
    <property type="evidence" value="ECO:0007669"/>
    <property type="project" value="TreeGrafter"/>
</dbReference>
<dbReference type="PANTHER" id="PTHR12616:SF8">
    <property type="entry name" value="VACUOLAR PROTEIN SORTING-ASSOCIATED PROTEIN 8 HOMOLOG"/>
    <property type="match status" value="1"/>
</dbReference>
<comment type="caution">
    <text evidence="3">The sequence shown here is derived from an EMBL/GenBank/DDBJ whole genome shotgun (WGS) entry which is preliminary data.</text>
</comment>
<feature type="region of interest" description="Disordered" evidence="1">
    <location>
        <begin position="788"/>
        <end position="871"/>
    </location>
</feature>
<evidence type="ECO:0000313" key="3">
    <source>
        <dbReference type="EMBL" id="GIM15058.1"/>
    </source>
</evidence>
<feature type="compositionally biased region" description="Gly residues" evidence="1">
    <location>
        <begin position="2074"/>
        <end position="2086"/>
    </location>
</feature>
<name>A0A8J4GW49_9CHLO</name>
<feature type="compositionally biased region" description="Polar residues" evidence="1">
    <location>
        <begin position="370"/>
        <end position="384"/>
    </location>
</feature>
<feature type="compositionally biased region" description="Low complexity" evidence="1">
    <location>
        <begin position="2455"/>
        <end position="2479"/>
    </location>
</feature>
<feature type="compositionally biased region" description="Basic and acidic residues" evidence="1">
    <location>
        <begin position="790"/>
        <end position="807"/>
    </location>
</feature>
<dbReference type="InterPro" id="IPR025941">
    <property type="entry name" value="Vps8_central_dom"/>
</dbReference>
<feature type="region of interest" description="Disordered" evidence="1">
    <location>
        <begin position="2135"/>
        <end position="2155"/>
    </location>
</feature>
<organism evidence="3 4">
    <name type="scientific">Volvox reticuliferus</name>
    <dbReference type="NCBI Taxonomy" id="1737510"/>
    <lineage>
        <taxon>Eukaryota</taxon>
        <taxon>Viridiplantae</taxon>
        <taxon>Chlorophyta</taxon>
        <taxon>core chlorophytes</taxon>
        <taxon>Chlorophyceae</taxon>
        <taxon>CS clade</taxon>
        <taxon>Chlamydomonadales</taxon>
        <taxon>Volvocaceae</taxon>
        <taxon>Volvox</taxon>
    </lineage>
</organism>
<dbReference type="PANTHER" id="PTHR12616">
    <property type="entry name" value="VACUOLAR PROTEIN SORTING VPS41"/>
    <property type="match status" value="1"/>
</dbReference>
<sequence>MASDQKDELFKQFIGSSGLASRALNQAALVAGSLAEALTSVAGGYAGDASDEWAALDGDAEPTGGGPHRGETLTAAMSSNRIPAQTGTFGPPPWASPSSLPTMQPTLAATLQLPPWSSLTGKSPPKVTANDGEAVTADDDLFAGLEVDPHVPAFPANLAPPPQPSPPWSVPASRSELEKDLETGEAMPAPLPTQQQVLGKPCGAAVFPGTEQQQQPMVLLSPLLDDEGRLLGDATSAASASLQSGSVTVLPAAGPASTAGRDSAVDLSELLTIALPVADARATGRAPFLPQQLGSLGAGGAGAGYDSALRCADVVGSVARFTDTGSAVNVPNTAPRKGTTPVSRTGLLGYGMEELVRVAMNAGPAPENTHAATSSSVIAATPSPSVQPPVAGSLAVVPLSTPLAPSSPATVGRLGYAEAANFITDESEARTAPIPLSPATIAVNRVLSDLLTEVAESVEAPADLAAQQQQLPTQGSAAVPLLDEGMQTAAGVAVAGLELTPAASVLPVTVSSSAAAGDAEDEWGELEWIAPAASEAEDGGDAEADVGRGSAAIAPGPGAQAAVAVEGDQAEMVAVEAASSGSVAQEQVFGGAEANEEWSGIKCPAAGASSPGPGSCLRERVQDQAAVHTAYVGLALEGVVGAAESAVAVSTKRLASVSEVAGASGDGHHAQVVSTEWGDTSRWMDGVAEAAEAGAGSIAAGPSAAAPGKLLPTDVAAPVAAAAAAAAMDPWSDCAAAQQVRDEVSLLPSPMLPGSSDGGGTADGDNLEPEVEGAVVPLEIFPIAQAASGEMHHEGPRKTELHREAAKVRGGRAHAGAHLGPFTLLDHGDAEDGQAAGVQPGSEASDSMSEMEPVEAGTEGGDNNSAPGDQLKHPVEQASVAEGGVAQGFAAEPMLTSASASTEPSPDTGIDQVLGAEAPPGTEAASAEAVTARAPDSQGDEAADKASVRKAVSAAASQLSGEVAQAATPGEPSVVTAAEFTSGRTGNSSGAAASMATELEQDTEVVSQVGLASDAGMTAGLYLERESNISTEASTAPMAGTVLPWLGVATTLPVNAPGPYDGDGAFVTVESREGSGPGMRIIVRSLRTAETAIEVLPGGEPDSHVGDAEGPSNVHIQSEAAQPAEVATVGTTEAQTPLALVSIALSDNMILALAETNNGLTAPAYVTGAEVATAGLEAAANALEQAKAVAEDVAACGAEAAITGLEAAALPSCVAESWAPGVSRDADTDADAEYLASVLCADVEVSSAGSGSEFDTLDCTANPALLPGPEDNHVTAADLARQTDDADVVPVLEAQAEEAAVAKSVSAVDKDAAEESSVSLEGEAVVGCAALVSPPPADEMAPKLQEGAAAMWMANEEVVVVGAPVENPAQTEPKDEMVDSLPYDAAQQPPAVDEAQKPTWRRETAAPQLLLPDGGPVVGGESAAQLEGEWPTLPACTMEALPVAATTTTASVSTASEARAPPIAAAASGMRFDLSGWLSGGDGFGTAAAAPAAPPPPAARAGSSHDTFMHFMDLDPSPPPPPPPPQPPPEPMSVVPPAALSQHLTGAFRDLQLVFGEPDPEPAAVGAAPIAGPAPTAASDPEHAKVTAVFGAHLTHATNSHEEASSAVTGAEAEVAISAATSLQASAASTYAPSTLQPGEAAPTAAHARVMPLGPLAAPTPAVAAPEVAAVLAPPRSLPSSAQQPLQPPSASAAALSPPVLIDTVTRSSGLEEDGEVPYHDLGDEEDDRLDLSDLLLVDTEHVTPLSGPFAPPPQHATAAVVPAAAASHVTSGTVAAAPAAAEVAAAAGGATTSVPQVARLAPRTPPTPSPPAAVPSGMPATAAMATVAAVVAGAVAPTDLEADATPVGNDGVDGVTAGGGVWDTDVGGVDVGDAGELLEDLEQRLPAHEVALLRAEKAEAALLSGPSNLADVLLGGDSLGSGRTPAALMLSNTYLPTSKSATAVALPPQEAPASRLRTGNAQPQPQPHQAPIFSGSDAGSALLDPLAGLTALLADAAQDWNPSGRPDASGAMVGGSVALRLEELHTVLPDITQHWLTSGRPRVVTISNAIMAVGTSLGAALVFQLPAASGGATAAGGGGGEGGLGSPQHQRHQQGTSQGGAAMQGAHDHTDQLHYSSSAGGGVGALSLPPYGQGGGGGLGSSATGPGSSSSGGVIVVVGEPRSEAEAVTALALSVVTGPGDPLWLLVGHASGVVTTWDLQRRPPKQVAVIAGQHDLPVVHVSFFPGRGASMALSVDRRGNLLLHTFTHIVLKTAVASRVVLGGNMGSISSVVHLTPFFASMSISTSAAQQTAQPSAVTDATAAAQPAPQPPAVAGGSTASTGTGTAALSPLGARVGDGMVALCTMTGCHIGRFKPSGELIPLYSIPRPASVVPSPFIPCAAWLPHQRRSARPPSVVVAAPDAAGGSTAATTTVVSAVLAVGWHDEVLFVDVPLVGDHNSAQPAQPSQPSPSSPPLEAASSVSSPSGAAAPLPLPSSQAGQQKATLLPSQASQQQTGQARRSFLRAAAAFTGAARGAATAAVAAAANAAAAATAATSTALAAAANTAATLDAQTAAALAQRLPLAVTRVWNATSATQAAESRSKPGIGNEDVAVRVVGLHWYDSDALGVVLLLGLSMRLVVVDFELVVREQIDCIDTPYISGLMPPAPRGGAPTAPDTLAGSGARVVLLGSSSTLYCSRLLTWQERLQTLAAIGKWKLGLRFALDFYKLYLARVAAATAPAASPSARAGAAVDSTYHTALRGWMASLAVGFVKSALGTALRVATAQGLTQMQLDQLPVEVVRQLREATAASVLACLAAGREQLLFDTVFPLCRDAGAAGPLVEAVEVAVLAGSLPRPAPELVQALVDHLAGGLGRPDRVERCVLHFDITSLDLDQVCVRTRVCGLSCI</sequence>
<feature type="region of interest" description="Disordered" evidence="1">
    <location>
        <begin position="2439"/>
        <end position="2498"/>
    </location>
</feature>
<feature type="region of interest" description="Disordered" evidence="1">
    <location>
        <begin position="1944"/>
        <end position="1976"/>
    </location>
</feature>
<feature type="region of interest" description="Disordered" evidence="1">
    <location>
        <begin position="2295"/>
        <end position="2322"/>
    </location>
</feature>
<feature type="region of interest" description="Disordered" evidence="1">
    <location>
        <begin position="1488"/>
        <end position="1536"/>
    </location>
</feature>
<proteinExistence type="predicted"/>
<evidence type="ECO:0000259" key="2">
    <source>
        <dbReference type="Pfam" id="PF12816"/>
    </source>
</evidence>
<dbReference type="GO" id="GO:0030897">
    <property type="term" value="C:HOPS complex"/>
    <property type="evidence" value="ECO:0007669"/>
    <property type="project" value="TreeGrafter"/>
</dbReference>
<feature type="region of interest" description="Disordered" evidence="1">
    <location>
        <begin position="2073"/>
        <end position="2120"/>
    </location>
</feature>
<feature type="region of interest" description="Disordered" evidence="1">
    <location>
        <begin position="1676"/>
        <end position="1698"/>
    </location>
</feature>
<dbReference type="Pfam" id="PF23306">
    <property type="entry name" value="VPS8_N"/>
    <property type="match status" value="1"/>
</dbReference>
<feature type="domain" description="Vacuolar protein sorting-associated protein 8 central" evidence="2">
    <location>
        <begin position="2822"/>
        <end position="2877"/>
    </location>
</feature>
<feature type="region of interest" description="Disordered" evidence="1">
    <location>
        <begin position="747"/>
        <end position="768"/>
    </location>
</feature>
<feature type="compositionally biased region" description="Low complexity" evidence="1">
    <location>
        <begin position="922"/>
        <end position="934"/>
    </location>
</feature>
<dbReference type="EMBL" id="BNCQ01000061">
    <property type="protein sequence ID" value="GIM15058.1"/>
    <property type="molecule type" value="Genomic_DNA"/>
</dbReference>
<gene>
    <name evidence="3" type="ORF">Vretimale_17920</name>
</gene>
<dbReference type="GO" id="GO:0006623">
    <property type="term" value="P:protein targeting to vacuole"/>
    <property type="evidence" value="ECO:0007669"/>
    <property type="project" value="InterPro"/>
</dbReference>